<reference evidence="1" key="1">
    <citation type="submission" date="2020-05" db="EMBL/GenBank/DDBJ databases">
        <authorList>
            <person name="Chiriac C."/>
            <person name="Salcher M."/>
            <person name="Ghai R."/>
            <person name="Kavagutti S V."/>
        </authorList>
    </citation>
    <scope>NUCLEOTIDE SEQUENCE</scope>
</reference>
<proteinExistence type="predicted"/>
<dbReference type="AlphaFoldDB" id="A0A6J5YJJ1"/>
<accession>A0A6J5YJJ1</accession>
<name>A0A6J5YJJ1_9ZZZZ</name>
<dbReference type="Gene3D" id="1.20.120.330">
    <property type="entry name" value="Nucleotidyltransferases domain 2"/>
    <property type="match status" value="1"/>
</dbReference>
<evidence type="ECO:0000313" key="1">
    <source>
        <dbReference type="EMBL" id="CAB4324717.1"/>
    </source>
</evidence>
<dbReference type="EMBL" id="CAEMXZ010000202">
    <property type="protein sequence ID" value="CAB4324717.1"/>
    <property type="molecule type" value="Genomic_DNA"/>
</dbReference>
<organism evidence="1">
    <name type="scientific">freshwater metagenome</name>
    <dbReference type="NCBI Taxonomy" id="449393"/>
    <lineage>
        <taxon>unclassified sequences</taxon>
        <taxon>metagenomes</taxon>
        <taxon>ecological metagenomes</taxon>
    </lineage>
</organism>
<sequence length="81" mass="9256">MEPTDAATLIEAFQFCERVRNRWFLVNSAPGDSLPTQPGPMLWLARSLDTTPSDLRSEYRRVTRRARAVVDRLFYGLPGQS</sequence>
<gene>
    <name evidence="1" type="ORF">UFOPK1392_02493</name>
</gene>
<protein>
    <submittedName>
        <fullName evidence="1">Unannotated protein</fullName>
    </submittedName>
</protein>
<dbReference type="SUPFAM" id="SSF81593">
    <property type="entry name" value="Nucleotidyltransferase substrate binding subunit/domain"/>
    <property type="match status" value="1"/>
</dbReference>